<accession>A0A8J3EMT1</accession>
<gene>
    <name evidence="2" type="primary">ymfF</name>
    <name evidence="2" type="ORF">GCM10007096_20750</name>
</gene>
<dbReference type="PANTHER" id="PTHR11851">
    <property type="entry name" value="METALLOPROTEASE"/>
    <property type="match status" value="1"/>
</dbReference>
<dbReference type="InterPro" id="IPR007863">
    <property type="entry name" value="Peptidase_M16_C"/>
</dbReference>
<dbReference type="PANTHER" id="PTHR11851:SF186">
    <property type="entry name" value="INACTIVE METALLOPROTEASE YMFF-RELATED"/>
    <property type="match status" value="1"/>
</dbReference>
<dbReference type="InterPro" id="IPR050361">
    <property type="entry name" value="MPP/UQCRC_Complex"/>
</dbReference>
<dbReference type="RefSeq" id="WP_239541294.1">
    <property type="nucleotide sequence ID" value="NZ_BMFV01000014.1"/>
</dbReference>
<name>A0A8J3EMT1_9BACL</name>
<evidence type="ECO:0000313" key="2">
    <source>
        <dbReference type="EMBL" id="GGH82009.1"/>
    </source>
</evidence>
<comment type="caution">
    <text evidence="2">The sequence shown here is derived from an EMBL/GenBank/DDBJ whole genome shotgun (WGS) entry which is preliminary data.</text>
</comment>
<keyword evidence="2" id="KW-0645">Protease</keyword>
<dbReference type="GO" id="GO:0008237">
    <property type="term" value="F:metallopeptidase activity"/>
    <property type="evidence" value="ECO:0007669"/>
    <property type="project" value="UniProtKB-KW"/>
</dbReference>
<dbReference type="NCBIfam" id="NF047422">
    <property type="entry name" value="YfmF_fam"/>
    <property type="match status" value="1"/>
</dbReference>
<dbReference type="Proteomes" id="UP000656813">
    <property type="component" value="Unassembled WGS sequence"/>
</dbReference>
<keyword evidence="2" id="KW-0378">Hydrolase</keyword>
<dbReference type="SUPFAM" id="SSF63411">
    <property type="entry name" value="LuxS/MPP-like metallohydrolase"/>
    <property type="match status" value="2"/>
</dbReference>
<keyword evidence="3" id="KW-1185">Reference proteome</keyword>
<protein>
    <submittedName>
        <fullName evidence="2">Putative inactive metalloprotease YmfF</fullName>
    </submittedName>
</protein>
<dbReference type="AlphaFoldDB" id="A0A8J3EMT1"/>
<dbReference type="EMBL" id="BMFV01000014">
    <property type="protein sequence ID" value="GGH82009.1"/>
    <property type="molecule type" value="Genomic_DNA"/>
</dbReference>
<dbReference type="Gene3D" id="3.30.830.10">
    <property type="entry name" value="Metalloenzyme, LuxS/M16 peptidase-like"/>
    <property type="match status" value="2"/>
</dbReference>
<reference evidence="2" key="2">
    <citation type="submission" date="2020-09" db="EMBL/GenBank/DDBJ databases">
        <authorList>
            <person name="Sun Q."/>
            <person name="Zhou Y."/>
        </authorList>
    </citation>
    <scope>NUCLEOTIDE SEQUENCE</scope>
    <source>
        <strain evidence="2">CGMCC 1.12777</strain>
    </source>
</reference>
<proteinExistence type="predicted"/>
<reference evidence="2" key="1">
    <citation type="journal article" date="2014" name="Int. J. Syst. Evol. Microbiol.">
        <title>Complete genome sequence of Corynebacterium casei LMG S-19264T (=DSM 44701T), isolated from a smear-ripened cheese.</title>
        <authorList>
            <consortium name="US DOE Joint Genome Institute (JGI-PGF)"/>
            <person name="Walter F."/>
            <person name="Albersmeier A."/>
            <person name="Kalinowski J."/>
            <person name="Ruckert C."/>
        </authorList>
    </citation>
    <scope>NUCLEOTIDE SEQUENCE</scope>
    <source>
        <strain evidence="2">CGMCC 1.12777</strain>
    </source>
</reference>
<dbReference type="Pfam" id="PF05193">
    <property type="entry name" value="Peptidase_M16_C"/>
    <property type="match status" value="1"/>
</dbReference>
<keyword evidence="2" id="KW-0482">Metalloprotease</keyword>
<sequence length="425" mass="48327">MSYIDEHIHALPGFTLHTVATNKFKTVTMVIQFRAPLEEETVTKRALLAHLLKSSTKQSPTSQQLQQRLDDLYGATLSSQVQKKGNNHLLSLHVHVANERFISETSSLLEESIQLLSEAILQPNVEGHAFDEVSFKKEKRALKQRLLAIYDDKMRYANERLIDEMCEGEVYALHTNGTLDALESLTSEELYTYYQDMLKTNEIDLYVVGDIDHQEMKQRIGQVLTFNNRETVKLQNTFEPVVKRQAKVVKESQEVEQGKLNLGYRTNVTIDDPLYPATQVFNGLFGGFPHSKLFMNVREKMSLAYYATSRYESFKGLLIVMSGIEFVNYQKAVDIIAAQLKAIQEGDFTEGEVAQTKALLKNSILEALDSPFGLIDVLYQKVLSNHGLELDQWFAAIEKVDRDEIIKAAHMTTLDTTYFLQGQEG</sequence>
<organism evidence="2 3">
    <name type="scientific">Pullulanibacillus pueri</name>
    <dbReference type="NCBI Taxonomy" id="1437324"/>
    <lineage>
        <taxon>Bacteria</taxon>
        <taxon>Bacillati</taxon>
        <taxon>Bacillota</taxon>
        <taxon>Bacilli</taxon>
        <taxon>Bacillales</taxon>
        <taxon>Sporolactobacillaceae</taxon>
        <taxon>Pullulanibacillus</taxon>
    </lineage>
</organism>
<dbReference type="InterPro" id="IPR011249">
    <property type="entry name" value="Metalloenz_LuxS/M16"/>
</dbReference>
<evidence type="ECO:0000259" key="1">
    <source>
        <dbReference type="Pfam" id="PF05193"/>
    </source>
</evidence>
<evidence type="ECO:0000313" key="3">
    <source>
        <dbReference type="Proteomes" id="UP000656813"/>
    </source>
</evidence>
<feature type="domain" description="Peptidase M16 C-terminal" evidence="1">
    <location>
        <begin position="184"/>
        <end position="360"/>
    </location>
</feature>
<dbReference type="GO" id="GO:0046872">
    <property type="term" value="F:metal ion binding"/>
    <property type="evidence" value="ECO:0007669"/>
    <property type="project" value="InterPro"/>
</dbReference>